<evidence type="ECO:0000313" key="14">
    <source>
        <dbReference type="EMBL" id="MDT8897613.1"/>
    </source>
</evidence>
<dbReference type="NCBIfam" id="TIGR01587">
    <property type="entry name" value="cas3_core"/>
    <property type="match status" value="1"/>
</dbReference>
<reference evidence="14 15" key="1">
    <citation type="submission" date="2023-07" db="EMBL/GenBank/DDBJ databases">
        <title>Novel species of Thermanaerothrix with wide hydrolytic capabilities.</title>
        <authorList>
            <person name="Zayulina K.S."/>
            <person name="Podosokorskaya O.A."/>
            <person name="Elcheninov A.G."/>
        </authorList>
    </citation>
    <scope>NUCLEOTIDE SEQUENCE [LARGE SCALE GENOMIC DNA]</scope>
    <source>
        <strain evidence="14 15">4228-RoL</strain>
    </source>
</reference>
<feature type="domain" description="Helicase ATP-binding" evidence="11">
    <location>
        <begin position="277"/>
        <end position="466"/>
    </location>
</feature>
<dbReference type="Proteomes" id="UP001254165">
    <property type="component" value="Unassembled WGS sequence"/>
</dbReference>
<dbReference type="Gene3D" id="1.10.3210.30">
    <property type="match status" value="1"/>
</dbReference>
<evidence type="ECO:0000259" key="13">
    <source>
        <dbReference type="PROSITE" id="PS51643"/>
    </source>
</evidence>
<dbReference type="PANTHER" id="PTHR47959:SF16">
    <property type="entry name" value="CRISPR-ASSOCIATED NUCLEASE_HELICASE CAS3-RELATED"/>
    <property type="match status" value="1"/>
</dbReference>
<dbReference type="InterPro" id="IPR006483">
    <property type="entry name" value="CRISPR-assoc_Cas3_HD"/>
</dbReference>
<comment type="similarity">
    <text evidence="10">Belongs to the DEAD box helicase family.</text>
</comment>
<evidence type="ECO:0000256" key="7">
    <source>
        <dbReference type="ARBA" id="ARBA00022806"/>
    </source>
</evidence>
<gene>
    <name evidence="14" type="primary">cas3</name>
    <name evidence="14" type="ORF">QYE77_04985</name>
</gene>
<evidence type="ECO:0000256" key="10">
    <source>
        <dbReference type="ARBA" id="ARBA00038437"/>
    </source>
</evidence>
<dbReference type="InterPro" id="IPR050079">
    <property type="entry name" value="DEAD_box_RNA_helicase"/>
</dbReference>
<evidence type="ECO:0000259" key="11">
    <source>
        <dbReference type="PROSITE" id="PS51192"/>
    </source>
</evidence>
<dbReference type="SMART" id="SM00487">
    <property type="entry name" value="DEXDc"/>
    <property type="match status" value="1"/>
</dbReference>
<keyword evidence="9" id="KW-0051">Antiviral defense</keyword>
<evidence type="ECO:0000259" key="12">
    <source>
        <dbReference type="PROSITE" id="PS51194"/>
    </source>
</evidence>
<keyword evidence="3" id="KW-0540">Nuclease</keyword>
<accession>A0ABU3NL94</accession>
<keyword evidence="8" id="KW-0067">ATP-binding</keyword>
<proteinExistence type="inferred from homology"/>
<feature type="domain" description="Helicase C-terminal" evidence="12">
    <location>
        <begin position="493"/>
        <end position="661"/>
    </location>
</feature>
<dbReference type="Pfam" id="PF22590">
    <property type="entry name" value="Cas3-like_C_2"/>
    <property type="match status" value="1"/>
</dbReference>
<dbReference type="EMBL" id="JAUHMF010000001">
    <property type="protein sequence ID" value="MDT8897613.1"/>
    <property type="molecule type" value="Genomic_DNA"/>
</dbReference>
<dbReference type="CDD" id="cd09641">
    <property type="entry name" value="Cas3''_I"/>
    <property type="match status" value="1"/>
</dbReference>
<dbReference type="InterPro" id="IPR006474">
    <property type="entry name" value="Helicase_Cas3_CRISPR-ass_core"/>
</dbReference>
<dbReference type="PANTHER" id="PTHR47959">
    <property type="entry name" value="ATP-DEPENDENT RNA HELICASE RHLE-RELATED"/>
    <property type="match status" value="1"/>
</dbReference>
<dbReference type="Pfam" id="PF00270">
    <property type="entry name" value="DEAD"/>
    <property type="match status" value="1"/>
</dbReference>
<comment type="similarity">
    <text evidence="1">In the N-terminal section; belongs to the CRISPR-associated nuclease Cas3-HD family.</text>
</comment>
<dbReference type="InterPro" id="IPR038257">
    <property type="entry name" value="CRISPR-assoc_Cas3_HD_sf"/>
</dbReference>
<evidence type="ECO:0000256" key="8">
    <source>
        <dbReference type="ARBA" id="ARBA00022840"/>
    </source>
</evidence>
<dbReference type="PROSITE" id="PS51194">
    <property type="entry name" value="HELICASE_CTER"/>
    <property type="match status" value="1"/>
</dbReference>
<dbReference type="RefSeq" id="WP_315624276.1">
    <property type="nucleotide sequence ID" value="NZ_JAUHMF010000001.1"/>
</dbReference>
<dbReference type="SUPFAM" id="SSF52540">
    <property type="entry name" value="P-loop containing nucleoside triphosphate hydrolases"/>
    <property type="match status" value="1"/>
</dbReference>
<evidence type="ECO:0000256" key="5">
    <source>
        <dbReference type="ARBA" id="ARBA00022741"/>
    </source>
</evidence>
<dbReference type="InterPro" id="IPR011545">
    <property type="entry name" value="DEAD/DEAH_box_helicase_dom"/>
</dbReference>
<organism evidence="14 15">
    <name type="scientific">Thermanaerothrix solaris</name>
    <dbReference type="NCBI Taxonomy" id="3058434"/>
    <lineage>
        <taxon>Bacteria</taxon>
        <taxon>Bacillati</taxon>
        <taxon>Chloroflexota</taxon>
        <taxon>Anaerolineae</taxon>
        <taxon>Anaerolineales</taxon>
        <taxon>Anaerolineaceae</taxon>
        <taxon>Thermanaerothrix</taxon>
    </lineage>
</organism>
<comment type="caution">
    <text evidence="14">The sequence shown here is derived from an EMBL/GenBank/DDBJ whole genome shotgun (WGS) entry which is preliminary data.</text>
</comment>
<protein>
    <submittedName>
        <fullName evidence="14">CRISPR-associated helicase Cas3</fullName>
    </submittedName>
</protein>
<keyword evidence="5" id="KW-0547">Nucleotide-binding</keyword>
<keyword evidence="7" id="KW-0347">Helicase</keyword>
<keyword evidence="15" id="KW-1185">Reference proteome</keyword>
<dbReference type="InterPro" id="IPR014001">
    <property type="entry name" value="Helicase_ATP-bd"/>
</dbReference>
<dbReference type="InterPro" id="IPR027417">
    <property type="entry name" value="P-loop_NTPase"/>
</dbReference>
<dbReference type="Pfam" id="PF18019">
    <property type="entry name" value="Cas3_HD"/>
    <property type="match status" value="1"/>
</dbReference>
<dbReference type="InterPro" id="IPR001650">
    <property type="entry name" value="Helicase_C-like"/>
</dbReference>
<comment type="similarity">
    <text evidence="2">In the central section; belongs to the CRISPR-associated helicase Cas3 family.</text>
</comment>
<evidence type="ECO:0000313" key="15">
    <source>
        <dbReference type="Proteomes" id="UP001254165"/>
    </source>
</evidence>
<keyword evidence="6" id="KW-0378">Hydrolase</keyword>
<evidence type="ECO:0000256" key="1">
    <source>
        <dbReference type="ARBA" id="ARBA00006847"/>
    </source>
</evidence>
<evidence type="ECO:0000256" key="9">
    <source>
        <dbReference type="ARBA" id="ARBA00023118"/>
    </source>
</evidence>
<dbReference type="Gene3D" id="3.40.50.300">
    <property type="entry name" value="P-loop containing nucleotide triphosphate hydrolases"/>
    <property type="match status" value="2"/>
</dbReference>
<dbReference type="SMART" id="SM00490">
    <property type="entry name" value="HELICc"/>
    <property type="match status" value="1"/>
</dbReference>
<evidence type="ECO:0000256" key="3">
    <source>
        <dbReference type="ARBA" id="ARBA00022722"/>
    </source>
</evidence>
<sequence>MSSGIPCKPQRLAHLWAKSPRPGSDSPQTLVEHTWEALERLSELAHQRPDLPTLSGQPRLWHLLFWAVFLHDWGKAAQGFQRLLRGEKRSWSFRHEVLSLVFVDWISAGLSSKEATFLAAAIATHHKDFDEIEGYLDEQDPEFDPLMAMLGELSREDLVALYGWIETCAEQWIDALDMRSLGVTCPILPPLEQALKGLNPQAVRRHLQRLERCLCEWEDESPSAEVLRPGVFLRGLLLQSDHLASAGWGTLPQPHLSAGAILQSLALPYRGLYAHQRLAARTLGHAILLAPTGTGKTEAALLWAANQRVPRLFYTLPYQASMNAMFDRLTRIFPGQVGILHGRSTMAQFQRLMEQSYAPEEAARLARLFHNRSGLAYYPVRIFSPYQMLKAAFQLKGHEALISDFTEAAFVFDEIHAYEPARLAMIVATMGFLKRVYGARFLVMSATLPAPIRGVLEDTLERVTPIHASQRLLARLRRHRLFLAEGDLLDEENLKRALSEARQGRRVLIVCNTVRRAQQAWSWMRDHLLSEIPLFLLHGRFTGRDRARKEREMLRAVGLNPAESRPLVVVATQVVEVSLNLDLDVLFSDPAPLEALLQRIGRINRLGKRGLSPVYVFLNIDKVFHRIYSPIEQVNRTLEVLEERFNASHGKGVVLDERFLPQWLDAVYTGEVLALWHNTFENARTDFERSFLKVLQPFRSNQALSEQFHRLFDSTEVLPESLYDEYLQLQDSERALEADSLLVPLSWGLRAMLAQRGFLRAGGRDFPDVVSIPYDDERGLNLDTSLDPQFLEAPD</sequence>
<dbReference type="InterPro" id="IPR054712">
    <property type="entry name" value="Cas3-like_dom"/>
</dbReference>
<dbReference type="NCBIfam" id="TIGR01596">
    <property type="entry name" value="cas3_HD"/>
    <property type="match status" value="1"/>
</dbReference>
<dbReference type="PROSITE" id="PS51192">
    <property type="entry name" value="HELICASE_ATP_BIND_1"/>
    <property type="match status" value="1"/>
</dbReference>
<dbReference type="PROSITE" id="PS51643">
    <property type="entry name" value="HD_CAS3"/>
    <property type="match status" value="1"/>
</dbReference>
<feature type="domain" description="HD Cas3-type" evidence="13">
    <location>
        <begin position="23"/>
        <end position="243"/>
    </location>
</feature>
<evidence type="ECO:0000256" key="2">
    <source>
        <dbReference type="ARBA" id="ARBA00009046"/>
    </source>
</evidence>
<keyword evidence="4" id="KW-0479">Metal-binding</keyword>
<evidence type="ECO:0000256" key="6">
    <source>
        <dbReference type="ARBA" id="ARBA00022801"/>
    </source>
</evidence>
<name>A0ABU3NL94_9CHLR</name>
<evidence type="ECO:0000256" key="4">
    <source>
        <dbReference type="ARBA" id="ARBA00022723"/>
    </source>
</evidence>